<evidence type="ECO:0000313" key="1">
    <source>
        <dbReference type="EMBL" id="OYR22811.1"/>
    </source>
</evidence>
<gene>
    <name evidence="1" type="ORF">CEV34_4203</name>
</gene>
<reference evidence="1 2" key="1">
    <citation type="submission" date="2017-07" db="EMBL/GenBank/DDBJ databases">
        <title>Phylogenetic study on the rhizospheric bacterium Ochrobactrum sp. A44.</title>
        <authorList>
            <person name="Krzyzanowska D.M."/>
            <person name="Ossowicki A."/>
            <person name="Rajewska M."/>
            <person name="Maciag T."/>
            <person name="Kaczynski Z."/>
            <person name="Czerwicka M."/>
            <person name="Jafra S."/>
        </authorList>
    </citation>
    <scope>NUCLEOTIDE SEQUENCE [LARGE SCALE GENOMIC DNA]</scope>
    <source>
        <strain evidence="1 2">CCUG 30717</strain>
    </source>
</reference>
<keyword evidence="2" id="KW-1185">Reference proteome</keyword>
<name>A0A256G819_9HYPH</name>
<proteinExistence type="predicted"/>
<dbReference type="EMBL" id="NNRM01000043">
    <property type="protein sequence ID" value="OYR22811.1"/>
    <property type="molecule type" value="Genomic_DNA"/>
</dbReference>
<accession>A0A256G819</accession>
<dbReference type="Proteomes" id="UP000216188">
    <property type="component" value="Unassembled WGS sequence"/>
</dbReference>
<sequence length="82" mass="8724">MVILPPIAWYTGETAPHPKRNAPIIHACIINGTAYLDRRSPNPHPAGTVARSLHADGSGYRSATGGQQCSTRHICAAAIPLR</sequence>
<dbReference type="AlphaFoldDB" id="A0A256G819"/>
<protein>
    <submittedName>
        <fullName evidence="1">Uncharacterized protein</fullName>
    </submittedName>
</protein>
<comment type="caution">
    <text evidence="1">The sequence shown here is derived from an EMBL/GenBank/DDBJ whole genome shotgun (WGS) entry which is preliminary data.</text>
</comment>
<evidence type="ECO:0000313" key="2">
    <source>
        <dbReference type="Proteomes" id="UP000216188"/>
    </source>
</evidence>
<organism evidence="1 2">
    <name type="scientific">Brucella pseudogrignonensis</name>
    <dbReference type="NCBI Taxonomy" id="419475"/>
    <lineage>
        <taxon>Bacteria</taxon>
        <taxon>Pseudomonadati</taxon>
        <taxon>Pseudomonadota</taxon>
        <taxon>Alphaproteobacteria</taxon>
        <taxon>Hyphomicrobiales</taxon>
        <taxon>Brucellaceae</taxon>
        <taxon>Brucella/Ochrobactrum group</taxon>
        <taxon>Brucella</taxon>
    </lineage>
</organism>